<feature type="signal peptide" evidence="1">
    <location>
        <begin position="1"/>
        <end position="27"/>
    </location>
</feature>
<gene>
    <name evidence="2" type="ORF">EJA05_12725</name>
</gene>
<proteinExistence type="predicted"/>
<dbReference type="KEGG" id="pory:EJA05_12725"/>
<dbReference type="SUPFAM" id="SSF51445">
    <property type="entry name" value="(Trans)glycosidases"/>
    <property type="match status" value="1"/>
</dbReference>
<dbReference type="Proteomes" id="UP000268230">
    <property type="component" value="Chromosome"/>
</dbReference>
<sequence length="866" mass="96147">MKSSALRPLLRVSLLAGLMILPFAAQAAAWTVKVEEQNGLPTVTRGGGPAMIAKFDFWGADWDWTGFYAALKVNAPYHYTLEGKNKDLDFDLRADISRPGERTLAWNFDLDAHSRKTKVMGGGMVFHFDPALVAGEMGAPQLLPGNRGWSWGNDAQGRRLEMRFEPALARVYFERGNPSEVRAFFYSEAIEPGRQQVKAQLQVSGDIAIGPTPTERFGMVDPASWPDDQLDWRKSPVDLSFLNAPEIPAGKRGFVKAVGEQLQFADGTPARFWGTNLTAYALFGTPDEEIKVQAERLSALGFNLVRLHHHDSPWVSPNIFGDMTTLRDTRQLNAESLRKLDLWIKSLKDQGIYVWLDLHVERPITPADDIYGFDELPKTHGAAGLKGYAYVNITLQQAMKGFAEQYLTHVNPYTGLAYKDDPAVAAVLITNENDITQHFGNALLKDKNVPRHYKLFEDQAKAFAQRQHLNVDEIQMTWLPGPSKLFLNDLEHRFDLDMIQHLRGLGVKVPIVTTSTWGGNGLSALPALTTGDVIDAHSYGGGGQLERNPLTSDGMVDWLAAAQVVGKPMTVTEWNAEPFPTPDRHSLPLYIAGTASHQGWDGLMQYAYSQQKFIEGWRTADNWHAYNDPALLATLPAAALLYRRGDVRKATTRYVFAPTPETLYNRAISPNNSALLRTAWEKGRLQIAMPATPQLPWLQPSVIPADAKVLHDPDQSLLLATASESSSDTGELRRNWQKGLYTIDTTLTQVATGWLGGQSIQLSNIQAQLQTPYASVAVQSLDARPLSQSRALLISLGTRAVPREDDKTPFHVEPLAGTLSVKALPGLKLFARNADGEETQLPADYENGRYNIRFDGQRMSNWLFLK</sequence>
<dbReference type="EMBL" id="CP034338">
    <property type="protein sequence ID" value="AZL68537.1"/>
    <property type="molecule type" value="Genomic_DNA"/>
</dbReference>
<dbReference type="AlphaFoldDB" id="A0A3S8UJX8"/>
<feature type="chain" id="PRO_5019218824" evidence="1">
    <location>
        <begin position="28"/>
        <end position="866"/>
    </location>
</feature>
<organism evidence="2 3">
    <name type="scientific">Pseudomonas entomophila</name>
    <dbReference type="NCBI Taxonomy" id="312306"/>
    <lineage>
        <taxon>Bacteria</taxon>
        <taxon>Pseudomonadati</taxon>
        <taxon>Pseudomonadota</taxon>
        <taxon>Gammaproteobacteria</taxon>
        <taxon>Pseudomonadales</taxon>
        <taxon>Pseudomonadaceae</taxon>
        <taxon>Pseudomonas</taxon>
    </lineage>
</organism>
<accession>A0A3S8UJX8</accession>
<evidence type="ECO:0000256" key="1">
    <source>
        <dbReference type="SAM" id="SignalP"/>
    </source>
</evidence>
<name>A0A3S8UJX8_9PSED</name>
<keyword evidence="2" id="KW-0378">Hydrolase</keyword>
<keyword evidence="1" id="KW-0732">Signal</keyword>
<dbReference type="Gene3D" id="3.20.20.80">
    <property type="entry name" value="Glycosidases"/>
    <property type="match status" value="1"/>
</dbReference>
<dbReference type="GO" id="GO:0016787">
    <property type="term" value="F:hydrolase activity"/>
    <property type="evidence" value="ECO:0007669"/>
    <property type="project" value="UniProtKB-KW"/>
</dbReference>
<evidence type="ECO:0000313" key="2">
    <source>
        <dbReference type="EMBL" id="AZL68537.1"/>
    </source>
</evidence>
<evidence type="ECO:0000313" key="3">
    <source>
        <dbReference type="Proteomes" id="UP000268230"/>
    </source>
</evidence>
<protein>
    <submittedName>
        <fullName evidence="2">Glycosyl hydrolase family 5</fullName>
    </submittedName>
</protein>
<dbReference type="OrthoDB" id="9809937at2"/>
<dbReference type="InterPro" id="IPR017853">
    <property type="entry name" value="GH"/>
</dbReference>
<reference evidence="2 3" key="1">
    <citation type="submission" date="2018-12" db="EMBL/GenBank/DDBJ databases">
        <authorList>
            <person name="Li S."/>
            <person name="Yang R."/>
            <person name="Chen G."/>
            <person name="Zou L."/>
            <person name="Zhang C."/>
            <person name="Chen Y."/>
            <person name="Liu Z."/>
            <person name="Li Y."/>
            <person name="Yan Y."/>
            <person name="Huang M."/>
            <person name="Chen T."/>
        </authorList>
    </citation>
    <scope>NUCLEOTIDE SEQUENCE [LARGE SCALE GENOMIC DNA]</scope>
    <source>
        <strain evidence="2 3">1257</strain>
    </source>
</reference>